<sequence length="358" mass="40991">MKKSFLFKLVITFALLVSLFFPLTTTNASTIHSGIVTVKSTSIKATASSKSKTVGSLKKGSIVNVYSKTKSGWSQIYYKNKKAYVYTKHLKATKKISFLMDKTKIYTYEDYKGATVSLKYSQKKDGWNVWKTRDGKKVVLSERETKNALEEKEGSRVLEQLSYPLYVGKKVTYSNETTKITSLTKTVKTPAGTFKNCIEMQQLRSGRTSYFAPGVGLVQMKKGKTIELQLAQKKTEKAIKADEAKIKELIRRNTINTETENMEEYMKDVSKERRNDTQMIAMLEELFKNFDLKYELQDIKFLSMTEKEVIVEVKHKITATYIADGYQYRDNVTTSIHSIIKEDGKFVFNLSGIQDIEY</sequence>
<proteinExistence type="predicted"/>
<feature type="coiled-coil region" evidence="1">
    <location>
        <begin position="232"/>
        <end position="275"/>
    </location>
</feature>
<keyword evidence="5" id="KW-1185">Reference proteome</keyword>
<dbReference type="Pfam" id="PF08239">
    <property type="entry name" value="SH3_3"/>
    <property type="match status" value="1"/>
</dbReference>
<evidence type="ECO:0000256" key="1">
    <source>
        <dbReference type="SAM" id="Coils"/>
    </source>
</evidence>
<dbReference type="RefSeq" id="WP_322446185.1">
    <property type="nucleotide sequence ID" value="NZ_JAXOFX010000004.1"/>
</dbReference>
<dbReference type="Gene3D" id="2.30.30.40">
    <property type="entry name" value="SH3 Domains"/>
    <property type="match status" value="1"/>
</dbReference>
<feature type="signal peptide" evidence="2">
    <location>
        <begin position="1"/>
        <end position="28"/>
    </location>
</feature>
<dbReference type="InterPro" id="IPR003646">
    <property type="entry name" value="SH3-like_bac-type"/>
</dbReference>
<dbReference type="EMBL" id="JAXOFX010000004">
    <property type="protein sequence ID" value="MDZ5471896.1"/>
    <property type="molecule type" value="Genomic_DNA"/>
</dbReference>
<feature type="chain" id="PRO_5045412047" evidence="2">
    <location>
        <begin position="29"/>
        <end position="358"/>
    </location>
</feature>
<keyword evidence="2" id="KW-0732">Signal</keyword>
<dbReference type="Proteomes" id="UP001290455">
    <property type="component" value="Unassembled WGS sequence"/>
</dbReference>
<evidence type="ECO:0000313" key="5">
    <source>
        <dbReference type="Proteomes" id="UP001290455"/>
    </source>
</evidence>
<feature type="domain" description="SH3b" evidence="3">
    <location>
        <begin position="31"/>
        <end position="94"/>
    </location>
</feature>
<comment type="caution">
    <text evidence="4">The sequence shown here is derived from an EMBL/GenBank/DDBJ whole genome shotgun (WGS) entry which is preliminary data.</text>
</comment>
<keyword evidence="1" id="KW-0175">Coiled coil</keyword>
<gene>
    <name evidence="4" type="ORF">SM124_09055</name>
</gene>
<accession>A0ABU5IXM9</accession>
<evidence type="ECO:0000259" key="3">
    <source>
        <dbReference type="PROSITE" id="PS51781"/>
    </source>
</evidence>
<organism evidence="4 5">
    <name type="scientific">Robertmurraya mangrovi</name>
    <dbReference type="NCBI Taxonomy" id="3098077"/>
    <lineage>
        <taxon>Bacteria</taxon>
        <taxon>Bacillati</taxon>
        <taxon>Bacillota</taxon>
        <taxon>Bacilli</taxon>
        <taxon>Bacillales</taxon>
        <taxon>Bacillaceae</taxon>
        <taxon>Robertmurraya</taxon>
    </lineage>
</organism>
<dbReference type="SMART" id="SM00287">
    <property type="entry name" value="SH3b"/>
    <property type="match status" value="1"/>
</dbReference>
<evidence type="ECO:0000313" key="4">
    <source>
        <dbReference type="EMBL" id="MDZ5471896.1"/>
    </source>
</evidence>
<protein>
    <submittedName>
        <fullName evidence="4">SH3 domain-containing protein</fullName>
    </submittedName>
</protein>
<dbReference type="PROSITE" id="PS51781">
    <property type="entry name" value="SH3B"/>
    <property type="match status" value="1"/>
</dbReference>
<name>A0ABU5IXM9_9BACI</name>
<reference evidence="4 5" key="1">
    <citation type="submission" date="2023-11" db="EMBL/GenBank/DDBJ databases">
        <title>Bacillus jintuensis, isolated from a mudflat on the Beibu Gulf coast.</title>
        <authorList>
            <person name="Li M."/>
        </authorList>
    </citation>
    <scope>NUCLEOTIDE SEQUENCE [LARGE SCALE GENOMIC DNA]</scope>
    <source>
        <strain evidence="4 5">31A1R</strain>
    </source>
</reference>
<evidence type="ECO:0000256" key="2">
    <source>
        <dbReference type="SAM" id="SignalP"/>
    </source>
</evidence>